<comment type="caution">
    <text evidence="2">The sequence shown here is derived from an EMBL/GenBank/DDBJ whole genome shotgun (WGS) entry which is preliminary data.</text>
</comment>
<gene>
    <name evidence="2" type="ORF">D1114_08710</name>
</gene>
<protein>
    <submittedName>
        <fullName evidence="2">Ornithine carbamoyltransferase</fullName>
    </submittedName>
</protein>
<name>A0AAX1ULH3_CERSP</name>
<organism evidence="2 3">
    <name type="scientific">Cereibacter sphaeroides</name>
    <name type="common">Rhodobacter sphaeroides</name>
    <dbReference type="NCBI Taxonomy" id="1063"/>
    <lineage>
        <taxon>Bacteria</taxon>
        <taxon>Pseudomonadati</taxon>
        <taxon>Pseudomonadota</taxon>
        <taxon>Alphaproteobacteria</taxon>
        <taxon>Rhodobacterales</taxon>
        <taxon>Paracoccaceae</taxon>
        <taxon>Cereibacter</taxon>
    </lineage>
</organism>
<sequence length="64" mass="6746">MLRPRRAGRRPPPCAGHAEAVSRPVSRTRGALPAQQPGHRLHNNAAFCASAQGSGCAFPFTCGH</sequence>
<proteinExistence type="predicted"/>
<accession>A0AAX1ULH3</accession>
<feature type="region of interest" description="Disordered" evidence="1">
    <location>
        <begin position="1"/>
        <end position="38"/>
    </location>
</feature>
<dbReference type="AlphaFoldDB" id="A0AAX1ULH3"/>
<dbReference type="EMBL" id="QWGP01000007">
    <property type="protein sequence ID" value="RHZ95668.1"/>
    <property type="molecule type" value="Genomic_DNA"/>
</dbReference>
<dbReference type="Proteomes" id="UP000266305">
    <property type="component" value="Unassembled WGS sequence"/>
</dbReference>
<evidence type="ECO:0000313" key="3">
    <source>
        <dbReference type="Proteomes" id="UP000266305"/>
    </source>
</evidence>
<reference evidence="2 3" key="1">
    <citation type="submission" date="2018-08" db="EMBL/GenBank/DDBJ databases">
        <title>Draft genome sequence of Rhodobacter sphaeroides FY.</title>
        <authorList>
            <person name="Rayyan A."/>
            <person name="Meyer T.E."/>
            <person name="Kyndt J.A."/>
        </authorList>
    </citation>
    <scope>NUCLEOTIDE SEQUENCE [LARGE SCALE GENOMIC DNA]</scope>
    <source>
        <strain evidence="2 3">FY</strain>
    </source>
</reference>
<evidence type="ECO:0000256" key="1">
    <source>
        <dbReference type="SAM" id="MobiDB-lite"/>
    </source>
</evidence>
<evidence type="ECO:0000313" key="2">
    <source>
        <dbReference type="EMBL" id="RHZ95668.1"/>
    </source>
</evidence>